<evidence type="ECO:0000259" key="1">
    <source>
        <dbReference type="Pfam" id="PF22936"/>
    </source>
</evidence>
<dbReference type="EMBL" id="JACGWN010000013">
    <property type="protein sequence ID" value="KAL0411217.1"/>
    <property type="molecule type" value="Genomic_DNA"/>
</dbReference>
<evidence type="ECO:0000313" key="2">
    <source>
        <dbReference type="EMBL" id="KAL0411217.1"/>
    </source>
</evidence>
<dbReference type="Pfam" id="PF22936">
    <property type="entry name" value="Pol_BBD"/>
    <property type="match status" value="1"/>
</dbReference>
<gene>
    <name evidence="2" type="ORF">Slati_3711400</name>
</gene>
<sequence length="281" mass="31301">MLSLVEKLEDLKARLDNDTYIDVILQSLPPSCDPFVVNYNMNGLEKSVHELINTLVQYGATIHKLRPSVLIEEARPPKLMARGPDAAKGRRKKGRLLQPLHALPSPLLPLWKWTKGKAKPEALSGLRQMMYACIVKERGIGRESAHNSSNHGMLVVEVNMITNSASWILDTGCGAHICSDLQVLQKTRRLTKDDMILRLGDAKAVAVEAIGSVELAISHHEKITKKLFVRQSTLANGLEDLIYTNVCGSLKTQARGGYSYFITFTDDQITVWLYLPDESQV</sequence>
<reference evidence="2" key="1">
    <citation type="submission" date="2020-06" db="EMBL/GenBank/DDBJ databases">
        <authorList>
            <person name="Li T."/>
            <person name="Hu X."/>
            <person name="Zhang T."/>
            <person name="Song X."/>
            <person name="Zhang H."/>
            <person name="Dai N."/>
            <person name="Sheng W."/>
            <person name="Hou X."/>
            <person name="Wei L."/>
        </authorList>
    </citation>
    <scope>NUCLEOTIDE SEQUENCE</scope>
    <source>
        <strain evidence="2">KEN1</strain>
        <tissue evidence="2">Leaf</tissue>
    </source>
</reference>
<reference evidence="2" key="2">
    <citation type="journal article" date="2024" name="Plant">
        <title>Genomic evolution and insights into agronomic trait innovations of Sesamum species.</title>
        <authorList>
            <person name="Miao H."/>
            <person name="Wang L."/>
            <person name="Qu L."/>
            <person name="Liu H."/>
            <person name="Sun Y."/>
            <person name="Le M."/>
            <person name="Wang Q."/>
            <person name="Wei S."/>
            <person name="Zheng Y."/>
            <person name="Lin W."/>
            <person name="Duan Y."/>
            <person name="Cao H."/>
            <person name="Xiong S."/>
            <person name="Wang X."/>
            <person name="Wei L."/>
            <person name="Li C."/>
            <person name="Ma Q."/>
            <person name="Ju M."/>
            <person name="Zhao R."/>
            <person name="Li G."/>
            <person name="Mu C."/>
            <person name="Tian Q."/>
            <person name="Mei H."/>
            <person name="Zhang T."/>
            <person name="Gao T."/>
            <person name="Zhang H."/>
        </authorList>
    </citation>
    <scope>NUCLEOTIDE SEQUENCE</scope>
    <source>
        <strain evidence="2">KEN1</strain>
    </source>
</reference>
<feature type="domain" description="Retrovirus-related Pol polyprotein from transposon TNT 1-94-like beta-barrel" evidence="1">
    <location>
        <begin position="167"/>
        <end position="222"/>
    </location>
</feature>
<proteinExistence type="predicted"/>
<dbReference type="AlphaFoldDB" id="A0AAW2U3L9"/>
<comment type="caution">
    <text evidence="2">The sequence shown here is derived from an EMBL/GenBank/DDBJ whole genome shotgun (WGS) entry which is preliminary data.</text>
</comment>
<accession>A0AAW2U3L9</accession>
<protein>
    <recommendedName>
        <fullName evidence="1">Retrovirus-related Pol polyprotein from transposon TNT 1-94-like beta-barrel domain-containing protein</fullName>
    </recommendedName>
</protein>
<organism evidence="2">
    <name type="scientific">Sesamum latifolium</name>
    <dbReference type="NCBI Taxonomy" id="2727402"/>
    <lineage>
        <taxon>Eukaryota</taxon>
        <taxon>Viridiplantae</taxon>
        <taxon>Streptophyta</taxon>
        <taxon>Embryophyta</taxon>
        <taxon>Tracheophyta</taxon>
        <taxon>Spermatophyta</taxon>
        <taxon>Magnoliopsida</taxon>
        <taxon>eudicotyledons</taxon>
        <taxon>Gunneridae</taxon>
        <taxon>Pentapetalae</taxon>
        <taxon>asterids</taxon>
        <taxon>lamiids</taxon>
        <taxon>Lamiales</taxon>
        <taxon>Pedaliaceae</taxon>
        <taxon>Sesamum</taxon>
    </lineage>
</organism>
<name>A0AAW2U3L9_9LAMI</name>
<dbReference type="InterPro" id="IPR054722">
    <property type="entry name" value="PolX-like_BBD"/>
</dbReference>